<dbReference type="EMBL" id="CP010586">
    <property type="protein sequence ID" value="AKP77713.1"/>
    <property type="molecule type" value="Genomic_DNA"/>
</dbReference>
<evidence type="ECO:0000313" key="5">
    <source>
        <dbReference type="EMBL" id="AKP77713.1"/>
    </source>
</evidence>
<dbReference type="GO" id="GO:0005576">
    <property type="term" value="C:extracellular region"/>
    <property type="evidence" value="ECO:0007669"/>
    <property type="project" value="UniProtKB-SubCell"/>
</dbReference>
<evidence type="ECO:0000259" key="4">
    <source>
        <dbReference type="PROSITE" id="PS51756"/>
    </source>
</evidence>
<dbReference type="InterPro" id="IPR027797">
    <property type="entry name" value="PT-TG_dom"/>
</dbReference>
<dbReference type="Pfam" id="PF04740">
    <property type="entry name" value="LXG"/>
    <property type="match status" value="1"/>
</dbReference>
<dbReference type="InterPro" id="IPR006829">
    <property type="entry name" value="LXG_dom"/>
</dbReference>
<dbReference type="RefSeq" id="WP_258524393.1">
    <property type="nucleotide sequence ID" value="NZ_CP010586.1"/>
</dbReference>
<reference evidence="5 6" key="1">
    <citation type="submission" date="2015-01" db="EMBL/GenBank/DDBJ databases">
        <title>Genome sequence of bacillus megaterium Q3.</title>
        <authorList>
            <person name="Wang Y."/>
            <person name="Luo K."/>
            <person name="Bai L."/>
            <person name="Luo F."/>
        </authorList>
    </citation>
    <scope>NUCLEOTIDE SEQUENCE [LARGE SCALE GENOMIC DNA]</scope>
    <source>
        <strain evidence="5 6">Q3</strain>
    </source>
</reference>
<protein>
    <recommendedName>
        <fullName evidence="4">LXG domain-containing protein</fullName>
    </recommendedName>
</protein>
<dbReference type="AlphaFoldDB" id="A0A806U6Q4"/>
<gene>
    <name evidence="5" type="ORF">AS52_02752</name>
</gene>
<comment type="subcellular location">
    <subcellularLocation>
        <location evidence="1">Secreted</location>
    </subcellularLocation>
</comment>
<dbReference type="Pfam" id="PF12639">
    <property type="entry name" value="Colicin-DNase"/>
    <property type="match status" value="1"/>
</dbReference>
<comment type="similarity">
    <text evidence="3">In the N-terminal section; belongs to the LXG family.</text>
</comment>
<accession>A0A806U6Q4</accession>
<feature type="domain" description="LXG" evidence="4">
    <location>
        <begin position="1"/>
        <end position="236"/>
    </location>
</feature>
<organism evidence="5 6">
    <name type="scientific">Priestia megaterium Q3</name>
    <dbReference type="NCBI Taxonomy" id="1452722"/>
    <lineage>
        <taxon>Bacteria</taxon>
        <taxon>Bacillati</taxon>
        <taxon>Bacillota</taxon>
        <taxon>Bacilli</taxon>
        <taxon>Bacillales</taxon>
        <taxon>Bacillaceae</taxon>
        <taxon>Priestia</taxon>
    </lineage>
</organism>
<dbReference type="PROSITE" id="PS51756">
    <property type="entry name" value="LXG"/>
    <property type="match status" value="1"/>
</dbReference>
<sequence length="760" mass="84348">MGKVYDAKALFDVAKDREKAYDELLSQLGELKKALQGVADLEGSLEGKGADNIKSFYKQHADTAGQWENLIKMQQSYFSTLHVKAEKAKLSGSTIVTESFLETELKNANSNAKEMVAQQHDDLQSILNGIDDIVSISAFSTSEFNDKIEEAEKKRTDTIEAVNQLDAEWSKEYSEMDDFYAVVDMLVSGLELATSQGGSVYQLAFDEKAYHDSELYKVQTKLNDYATSYVDYNKQQEEVYELEKKQEEEANKPWYEKTWDAVSTFTGEVSGYYDYKRAAEGVDPVTGEKLSTSQRVAAGAMAAAGFIPVVGWVGRAAKGGKAIYKTAKGLSAADHALDAYKSAKSFKVLEQTEKGLYGLVAANGLGEYMTGRDMFGNKISEEQRKASLLQALGIAGAGALSTKVAGKMGQSLATKGTEKLNNMRNTLRTSAVANVTKQAYQSVKNAPASWTQSLHKTYNNILDSSMPRLGPELVPAGPALAQQTVRETLQNVKQQTMQMVTKVKYDPVRNRYRGAGGRFMSKRDVEKLGDSVKVETVRRVDKPVKVERVSERPIQKDIRGTGDIYRSEIDEVIKNDYDINGNFINRSIVPKGYESVEDFLKVVDDTTIKEHGYDSIEEFKAVVGHVDDYLNASPKNNIVNKGLAGGKHVKGVDYDVLGFPIFRGDDVKFSMKLKESLFKATDDRQFKECTGLLKEAIGHEEISKDIFTSKQLRDIENGEARIKGLTWHHHQVPGKMQLVVSKTHKVNHLGGNKLWGDGIR</sequence>
<proteinExistence type="inferred from homology"/>
<dbReference type="Proteomes" id="UP000036410">
    <property type="component" value="Chromosome"/>
</dbReference>
<name>A0A806U6Q4_PRIMG</name>
<dbReference type="Pfam" id="PF14449">
    <property type="entry name" value="PT-TG"/>
    <property type="match status" value="1"/>
</dbReference>
<keyword evidence="2" id="KW-0964">Secreted</keyword>
<evidence type="ECO:0000313" key="6">
    <source>
        <dbReference type="Proteomes" id="UP000036410"/>
    </source>
</evidence>
<dbReference type="PANTHER" id="PTHR34976:SF2">
    <property type="entry name" value="TYPE VII SECRETION SYSTEM PROTEIN ESSD"/>
    <property type="match status" value="1"/>
</dbReference>
<dbReference type="InterPro" id="IPR051768">
    <property type="entry name" value="Bact_secretion_toxin"/>
</dbReference>
<evidence type="ECO:0000256" key="2">
    <source>
        <dbReference type="ARBA" id="ARBA00022525"/>
    </source>
</evidence>
<evidence type="ECO:0000256" key="1">
    <source>
        <dbReference type="ARBA" id="ARBA00004613"/>
    </source>
</evidence>
<dbReference type="PANTHER" id="PTHR34976">
    <property type="entry name" value="RIBONUCLEASE YQCG-RELATED"/>
    <property type="match status" value="1"/>
</dbReference>
<evidence type="ECO:0000256" key="3">
    <source>
        <dbReference type="ARBA" id="ARBA00034117"/>
    </source>
</evidence>